<reference evidence="7 8" key="1">
    <citation type="journal article" date="2021" name="BMC Biol.">
        <title>Horizontally acquired antibacterial genes associated with adaptive radiation of ladybird beetles.</title>
        <authorList>
            <person name="Li H.S."/>
            <person name="Tang X.F."/>
            <person name="Huang Y.H."/>
            <person name="Xu Z.Y."/>
            <person name="Chen M.L."/>
            <person name="Du X.Y."/>
            <person name="Qiu B.Y."/>
            <person name="Chen P.T."/>
            <person name="Zhang W."/>
            <person name="Slipinski A."/>
            <person name="Escalona H.E."/>
            <person name="Waterhouse R.M."/>
            <person name="Zwick A."/>
            <person name="Pang H."/>
        </authorList>
    </citation>
    <scope>NUCLEOTIDE SEQUENCE [LARGE SCALE GENOMIC DNA]</scope>
    <source>
        <strain evidence="7">SYSU2018</strain>
    </source>
</reference>
<keyword evidence="2" id="KW-0547">Nucleotide-binding</keyword>
<dbReference type="Pfam" id="PF07700">
    <property type="entry name" value="HNOB"/>
    <property type="match status" value="1"/>
</dbReference>
<accession>A0ABD2ML93</accession>
<dbReference type="InterPro" id="IPR042463">
    <property type="entry name" value="HNOB_dom_associated_sf"/>
</dbReference>
<dbReference type="PANTHER" id="PTHR45655:SF6">
    <property type="entry name" value="HEAD-SPECIFIC GUANYLATE CYCLASE"/>
    <property type="match status" value="1"/>
</dbReference>
<evidence type="ECO:0000256" key="4">
    <source>
        <dbReference type="SAM" id="MobiDB-lite"/>
    </source>
</evidence>
<dbReference type="SUPFAM" id="SSF111126">
    <property type="entry name" value="Ligand-binding domain in the NO signalling and Golgi transport"/>
    <property type="match status" value="1"/>
</dbReference>
<dbReference type="PANTHER" id="PTHR45655">
    <property type="entry name" value="GUANYLATE CYCLASE SOLUBLE SUBUNIT BETA-2"/>
    <property type="match status" value="1"/>
</dbReference>
<dbReference type="EC" id="4.6.1.2" evidence="1"/>
<dbReference type="Gene3D" id="3.90.1520.10">
    <property type="entry name" value="H-NOX domain"/>
    <property type="match status" value="1"/>
</dbReference>
<sequence length="325" mass="36947">MGETFSTEEKVEFGVPQVSIPGPLLFVIYNCLGESTRINLSDNDTLVKQLPDDVTECSHYAFLDDLFDFITADEGTDEKEFFDKLGRELIRSSCTGCVEKAFRCLGGNLQEFLTTLDGVHDVLKYQENFEDHDRHETEAFICTLRDDILQLDFSTDRSAIAYLLVGSLKEIAELLYATETEIVLKRNEHDDRTFSFEIRPTNKTPDTDSQITKNKPSTPSTRNDDLLVDVATFCKAFPWHFVIDRRLELVQLGSGFMQLFGSVLVSLGKAVATYFEFRRPRSIRLTFTDIVKRANTPFVLAIRKLSAVKSFPAEVSVHIFLSNYN</sequence>
<dbReference type="Proteomes" id="UP001516400">
    <property type="component" value="Unassembled WGS sequence"/>
</dbReference>
<proteinExistence type="predicted"/>
<evidence type="ECO:0000259" key="5">
    <source>
        <dbReference type="Pfam" id="PF07700"/>
    </source>
</evidence>
<dbReference type="Pfam" id="PF07701">
    <property type="entry name" value="HNOBA"/>
    <property type="match status" value="1"/>
</dbReference>
<feature type="domain" description="Heme NO-binding" evidence="5">
    <location>
        <begin position="65"/>
        <end position="182"/>
    </location>
</feature>
<evidence type="ECO:0000256" key="1">
    <source>
        <dbReference type="ARBA" id="ARBA00012202"/>
    </source>
</evidence>
<evidence type="ECO:0000313" key="7">
    <source>
        <dbReference type="EMBL" id="KAL3267122.1"/>
    </source>
</evidence>
<dbReference type="InterPro" id="IPR024096">
    <property type="entry name" value="NO_sig/Golgi_transp_ligand-bd"/>
</dbReference>
<dbReference type="InterPro" id="IPR011644">
    <property type="entry name" value="Heme_NO-bd"/>
</dbReference>
<dbReference type="InterPro" id="IPR038158">
    <property type="entry name" value="H-NOX_domain_sf"/>
</dbReference>
<feature type="region of interest" description="Disordered" evidence="4">
    <location>
        <begin position="195"/>
        <end position="220"/>
    </location>
</feature>
<dbReference type="EMBL" id="JABFTP020000001">
    <property type="protein sequence ID" value="KAL3267122.1"/>
    <property type="molecule type" value="Genomic_DNA"/>
</dbReference>
<name>A0ABD2ML93_9CUCU</name>
<feature type="domain" description="Haem NO binding associated" evidence="6">
    <location>
        <begin position="228"/>
        <end position="306"/>
    </location>
</feature>
<dbReference type="GO" id="GO:0000166">
    <property type="term" value="F:nucleotide binding"/>
    <property type="evidence" value="ECO:0007669"/>
    <property type="project" value="UniProtKB-KW"/>
</dbReference>
<feature type="compositionally biased region" description="Polar residues" evidence="4">
    <location>
        <begin position="201"/>
        <end position="220"/>
    </location>
</feature>
<protein>
    <recommendedName>
        <fullName evidence="1">guanylate cyclase</fullName>
        <ecNumber evidence="1">4.6.1.2</ecNumber>
    </recommendedName>
</protein>
<dbReference type="AlphaFoldDB" id="A0ABD2ML93"/>
<keyword evidence="8" id="KW-1185">Reference proteome</keyword>
<comment type="caution">
    <text evidence="7">The sequence shown here is derived from an EMBL/GenBank/DDBJ whole genome shotgun (WGS) entry which is preliminary data.</text>
</comment>
<evidence type="ECO:0000313" key="8">
    <source>
        <dbReference type="Proteomes" id="UP001516400"/>
    </source>
</evidence>
<evidence type="ECO:0000259" key="6">
    <source>
        <dbReference type="Pfam" id="PF07701"/>
    </source>
</evidence>
<evidence type="ECO:0000256" key="3">
    <source>
        <dbReference type="ARBA" id="ARBA00023293"/>
    </source>
</evidence>
<dbReference type="InterPro" id="IPR011645">
    <property type="entry name" value="HNOB_dom_associated"/>
</dbReference>
<dbReference type="GO" id="GO:0004383">
    <property type="term" value="F:guanylate cyclase activity"/>
    <property type="evidence" value="ECO:0007669"/>
    <property type="project" value="UniProtKB-EC"/>
</dbReference>
<dbReference type="Gene3D" id="3.30.450.260">
    <property type="entry name" value="Haem NO binding associated domain"/>
    <property type="match status" value="1"/>
</dbReference>
<organism evidence="7 8">
    <name type="scientific">Cryptolaemus montrouzieri</name>
    <dbReference type="NCBI Taxonomy" id="559131"/>
    <lineage>
        <taxon>Eukaryota</taxon>
        <taxon>Metazoa</taxon>
        <taxon>Ecdysozoa</taxon>
        <taxon>Arthropoda</taxon>
        <taxon>Hexapoda</taxon>
        <taxon>Insecta</taxon>
        <taxon>Pterygota</taxon>
        <taxon>Neoptera</taxon>
        <taxon>Endopterygota</taxon>
        <taxon>Coleoptera</taxon>
        <taxon>Polyphaga</taxon>
        <taxon>Cucujiformia</taxon>
        <taxon>Coccinelloidea</taxon>
        <taxon>Coccinellidae</taxon>
        <taxon>Scymninae</taxon>
        <taxon>Scymnini</taxon>
        <taxon>Cryptolaemus</taxon>
    </lineage>
</organism>
<evidence type="ECO:0000256" key="2">
    <source>
        <dbReference type="ARBA" id="ARBA00022741"/>
    </source>
</evidence>
<keyword evidence="3" id="KW-0141">cGMP biosynthesis</keyword>
<gene>
    <name evidence="7" type="ORF">HHI36_011262</name>
</gene>